<accession>A0A0F9APX9</accession>
<dbReference type="AlphaFoldDB" id="A0A0F9APX9"/>
<name>A0A0F9APX9_9ZZZZ</name>
<comment type="caution">
    <text evidence="1">The sequence shown here is derived from an EMBL/GenBank/DDBJ whole genome shotgun (WGS) entry which is preliminary data.</text>
</comment>
<reference evidence="1" key="1">
    <citation type="journal article" date="2015" name="Nature">
        <title>Complex archaea that bridge the gap between prokaryotes and eukaryotes.</title>
        <authorList>
            <person name="Spang A."/>
            <person name="Saw J.H."/>
            <person name="Jorgensen S.L."/>
            <person name="Zaremba-Niedzwiedzka K."/>
            <person name="Martijn J."/>
            <person name="Lind A.E."/>
            <person name="van Eijk R."/>
            <person name="Schleper C."/>
            <person name="Guy L."/>
            <person name="Ettema T.J."/>
        </authorList>
    </citation>
    <scope>NUCLEOTIDE SEQUENCE</scope>
</reference>
<dbReference type="EMBL" id="LAZR01053556">
    <property type="protein sequence ID" value="KKK80494.1"/>
    <property type="molecule type" value="Genomic_DNA"/>
</dbReference>
<gene>
    <name evidence="1" type="ORF">LCGC14_2822940</name>
</gene>
<evidence type="ECO:0000313" key="1">
    <source>
        <dbReference type="EMBL" id="KKK80494.1"/>
    </source>
</evidence>
<organism evidence="1">
    <name type="scientific">marine sediment metagenome</name>
    <dbReference type="NCBI Taxonomy" id="412755"/>
    <lineage>
        <taxon>unclassified sequences</taxon>
        <taxon>metagenomes</taxon>
        <taxon>ecological metagenomes</taxon>
    </lineage>
</organism>
<protein>
    <submittedName>
        <fullName evidence="1">Uncharacterized protein</fullName>
    </submittedName>
</protein>
<proteinExistence type="predicted"/>
<sequence>MPAAGQTRDAADVTIDVDHASATESGRVGYLLPTGLMPTLRGRHLRLDASCGQVDPSEAFFHRTHPPGVIRVVEQCAATMLHASEEEQTPAPIAMVVRHGRMVVAPHSVGNK</sequence>